<evidence type="ECO:0000256" key="2">
    <source>
        <dbReference type="ARBA" id="ARBA00007441"/>
    </source>
</evidence>
<evidence type="ECO:0000313" key="10">
    <source>
        <dbReference type="Proteomes" id="UP000254343"/>
    </source>
</evidence>
<evidence type="ECO:0000313" key="9">
    <source>
        <dbReference type="EMBL" id="SUU85230.1"/>
    </source>
</evidence>
<dbReference type="Proteomes" id="UP000254343">
    <property type="component" value="Unassembled WGS sequence"/>
</dbReference>
<reference evidence="9 10" key="1">
    <citation type="submission" date="2018-06" db="EMBL/GenBank/DDBJ databases">
        <authorList>
            <consortium name="Pathogen Informatics"/>
            <person name="Doyle S."/>
        </authorList>
    </citation>
    <scope>NUCLEOTIDE SEQUENCE [LARGE SCALE GENOMIC DNA]</scope>
    <source>
        <strain evidence="9 10">NCTC12722</strain>
    </source>
</reference>
<dbReference type="AlphaFoldDB" id="A0A380W8D7"/>
<evidence type="ECO:0000256" key="7">
    <source>
        <dbReference type="ARBA" id="ARBA00049185"/>
    </source>
</evidence>
<organism evidence="9 10">
    <name type="scientific">Afipia felis</name>
    <name type="common">Cat scratch disease bacillus</name>
    <dbReference type="NCBI Taxonomy" id="1035"/>
    <lineage>
        <taxon>Bacteria</taxon>
        <taxon>Pseudomonadati</taxon>
        <taxon>Pseudomonadota</taxon>
        <taxon>Alphaproteobacteria</taxon>
        <taxon>Hyphomicrobiales</taxon>
        <taxon>Nitrobacteraceae</taxon>
        <taxon>Afipia</taxon>
    </lineage>
</organism>
<evidence type="ECO:0000259" key="8">
    <source>
        <dbReference type="Pfam" id="PF00155"/>
    </source>
</evidence>
<proteinExistence type="inferred from homology"/>
<accession>A0A380W8D7</accession>
<name>A0A380W8D7_AFIFE</name>
<dbReference type="SUPFAM" id="SSF53383">
    <property type="entry name" value="PLP-dependent transferases"/>
    <property type="match status" value="1"/>
</dbReference>
<keyword evidence="5 9" id="KW-0808">Transferase</keyword>
<dbReference type="EMBL" id="UIGB01000001">
    <property type="protein sequence ID" value="SUU85230.1"/>
    <property type="molecule type" value="Genomic_DNA"/>
</dbReference>
<dbReference type="InterPro" id="IPR015424">
    <property type="entry name" value="PyrdxlP-dep_Trfase"/>
</dbReference>
<evidence type="ECO:0000256" key="4">
    <source>
        <dbReference type="ARBA" id="ARBA00022576"/>
    </source>
</evidence>
<dbReference type="GO" id="GO:0004069">
    <property type="term" value="F:L-aspartate:2-oxoglutarate aminotransferase activity"/>
    <property type="evidence" value="ECO:0007669"/>
    <property type="project" value="UniProtKB-EC"/>
</dbReference>
<dbReference type="GO" id="GO:0030170">
    <property type="term" value="F:pyridoxal phosphate binding"/>
    <property type="evidence" value="ECO:0007669"/>
    <property type="project" value="InterPro"/>
</dbReference>
<dbReference type="PANTHER" id="PTHR46383">
    <property type="entry name" value="ASPARTATE AMINOTRANSFERASE"/>
    <property type="match status" value="1"/>
</dbReference>
<evidence type="ECO:0000256" key="3">
    <source>
        <dbReference type="ARBA" id="ARBA00012753"/>
    </source>
</evidence>
<keyword evidence="4 9" id="KW-0032">Aminotransferase</keyword>
<sequence>MRREHGDGIDRGRPVPVSIMGIADFMRDGRLRSSTELLTASRRGDVPPFMVMDVMAAAARIEAAGGHVIHMEVGQPASPAPLTARAAAKAAIDVGRLDYTSALGLPSLRQRIARHYREAYGHDVDLERIVVTTGSSNAFILAFLTLFEPGDRVAVTLPGYPPYRHILTALGCEPVPIETTAATRHALSGEMLLAAHRKTPLKGVLVASPANPTGTMMSREAMAELMAAAASENIRFISDEIYHGLDYAFPATTAAALSNDALVINSFSKYFCMTGWRVGWMVVPEPLVRPIERLQQNLAISVPTLSQIAAEAAFDGAAEMDAIKHGYQDNRHLLIEGLPAAGLDNFLPADGAFYLYADVSRFTNDSLDFARRMLEEAHVAATPGIDFDPVHGKSFLRFCYAGSRQETEEAIARVTRWLKR</sequence>
<dbReference type="InterPro" id="IPR004839">
    <property type="entry name" value="Aminotransferase_I/II_large"/>
</dbReference>
<gene>
    <name evidence="9" type="primary">patA</name>
    <name evidence="9" type="ORF">NCTC12722_02441</name>
</gene>
<dbReference type="EC" id="2.6.1.1" evidence="3"/>
<dbReference type="InterPro" id="IPR050596">
    <property type="entry name" value="AspAT/PAT-like"/>
</dbReference>
<comment type="cofactor">
    <cofactor evidence="1">
        <name>pyridoxal 5'-phosphate</name>
        <dbReference type="ChEBI" id="CHEBI:597326"/>
    </cofactor>
</comment>
<dbReference type="Pfam" id="PF00155">
    <property type="entry name" value="Aminotran_1_2"/>
    <property type="match status" value="1"/>
</dbReference>
<dbReference type="GO" id="GO:0006520">
    <property type="term" value="P:amino acid metabolic process"/>
    <property type="evidence" value="ECO:0007669"/>
    <property type="project" value="InterPro"/>
</dbReference>
<evidence type="ECO:0000256" key="6">
    <source>
        <dbReference type="ARBA" id="ARBA00022898"/>
    </source>
</evidence>
<protein>
    <recommendedName>
        <fullName evidence="3">aspartate transaminase</fullName>
        <ecNumber evidence="3">2.6.1.1</ecNumber>
    </recommendedName>
</protein>
<dbReference type="CDD" id="cd00609">
    <property type="entry name" value="AAT_like"/>
    <property type="match status" value="1"/>
</dbReference>
<dbReference type="PANTHER" id="PTHR46383:SF2">
    <property type="entry name" value="AMINOTRANSFERASE"/>
    <property type="match status" value="1"/>
</dbReference>
<comment type="similarity">
    <text evidence="2">Belongs to the class-I pyridoxal-phosphate-dependent aminotransferase family.</text>
</comment>
<evidence type="ECO:0000256" key="1">
    <source>
        <dbReference type="ARBA" id="ARBA00001933"/>
    </source>
</evidence>
<comment type="catalytic activity">
    <reaction evidence="7">
        <text>L-aspartate + 2-oxoglutarate = oxaloacetate + L-glutamate</text>
        <dbReference type="Rhea" id="RHEA:21824"/>
        <dbReference type="ChEBI" id="CHEBI:16452"/>
        <dbReference type="ChEBI" id="CHEBI:16810"/>
        <dbReference type="ChEBI" id="CHEBI:29985"/>
        <dbReference type="ChEBI" id="CHEBI:29991"/>
        <dbReference type="EC" id="2.6.1.1"/>
    </reaction>
</comment>
<feature type="domain" description="Aminotransferase class I/classII large" evidence="8">
    <location>
        <begin position="68"/>
        <end position="413"/>
    </location>
</feature>
<evidence type="ECO:0000256" key="5">
    <source>
        <dbReference type="ARBA" id="ARBA00022679"/>
    </source>
</evidence>
<keyword evidence="6" id="KW-0663">Pyridoxal phosphate</keyword>
<dbReference type="Gene3D" id="3.40.640.10">
    <property type="entry name" value="Type I PLP-dependent aspartate aminotransferase-like (Major domain)"/>
    <property type="match status" value="1"/>
</dbReference>
<dbReference type="InterPro" id="IPR015421">
    <property type="entry name" value="PyrdxlP-dep_Trfase_major"/>
</dbReference>